<evidence type="ECO:0000313" key="2">
    <source>
        <dbReference type="EMBL" id="GBP19155.1"/>
    </source>
</evidence>
<dbReference type="EMBL" id="BGZK01000105">
    <property type="protein sequence ID" value="GBP19155.1"/>
    <property type="molecule type" value="Genomic_DNA"/>
</dbReference>
<gene>
    <name evidence="2" type="ORF">EVAR_11476_1</name>
</gene>
<reference evidence="2 3" key="1">
    <citation type="journal article" date="2019" name="Commun. Biol.">
        <title>The bagworm genome reveals a unique fibroin gene that provides high tensile strength.</title>
        <authorList>
            <person name="Kono N."/>
            <person name="Nakamura H."/>
            <person name="Ohtoshi R."/>
            <person name="Tomita M."/>
            <person name="Numata K."/>
            <person name="Arakawa K."/>
        </authorList>
    </citation>
    <scope>NUCLEOTIDE SEQUENCE [LARGE SCALE GENOMIC DNA]</scope>
</reference>
<dbReference type="AlphaFoldDB" id="A0A4C1TYM4"/>
<name>A0A4C1TYM4_EUMVA</name>
<accession>A0A4C1TYM4</accession>
<proteinExistence type="predicted"/>
<protein>
    <submittedName>
        <fullName evidence="2">Uncharacterized protein</fullName>
    </submittedName>
</protein>
<evidence type="ECO:0000313" key="3">
    <source>
        <dbReference type="Proteomes" id="UP000299102"/>
    </source>
</evidence>
<sequence length="169" mass="19400">MSTESKSSMKKQSKKRKKEPLNNNSSEDGEDNEYVPYSKKNHIRSHPDNSPEIVFPVYIQSTDDNKKFECADVIKHIPTDLTCQNLFDKLISSQEILSVRCFTKKTPEGIILLQTVSLTFSASAEWTVSSEDSLGNYHFPTIVKLAIITEIYDYAQFSEKFTYKKADWI</sequence>
<dbReference type="Proteomes" id="UP000299102">
    <property type="component" value="Unassembled WGS sequence"/>
</dbReference>
<comment type="caution">
    <text evidence="2">The sequence shown here is derived from an EMBL/GenBank/DDBJ whole genome shotgun (WGS) entry which is preliminary data.</text>
</comment>
<feature type="region of interest" description="Disordered" evidence="1">
    <location>
        <begin position="1"/>
        <end position="48"/>
    </location>
</feature>
<dbReference type="OrthoDB" id="10044176at2759"/>
<evidence type="ECO:0000256" key="1">
    <source>
        <dbReference type="SAM" id="MobiDB-lite"/>
    </source>
</evidence>
<keyword evidence="3" id="KW-1185">Reference proteome</keyword>
<feature type="compositionally biased region" description="Basic residues" evidence="1">
    <location>
        <begin position="8"/>
        <end position="18"/>
    </location>
</feature>
<organism evidence="2 3">
    <name type="scientific">Eumeta variegata</name>
    <name type="common">Bagworm moth</name>
    <name type="synonym">Eumeta japonica</name>
    <dbReference type="NCBI Taxonomy" id="151549"/>
    <lineage>
        <taxon>Eukaryota</taxon>
        <taxon>Metazoa</taxon>
        <taxon>Ecdysozoa</taxon>
        <taxon>Arthropoda</taxon>
        <taxon>Hexapoda</taxon>
        <taxon>Insecta</taxon>
        <taxon>Pterygota</taxon>
        <taxon>Neoptera</taxon>
        <taxon>Endopterygota</taxon>
        <taxon>Lepidoptera</taxon>
        <taxon>Glossata</taxon>
        <taxon>Ditrysia</taxon>
        <taxon>Tineoidea</taxon>
        <taxon>Psychidae</taxon>
        <taxon>Oiketicinae</taxon>
        <taxon>Eumeta</taxon>
    </lineage>
</organism>